<accession>A0AB40DFN3</accession>
<keyword evidence="9 10" id="KW-0807">Transducer</keyword>
<feature type="transmembrane region" description="Helical" evidence="10">
    <location>
        <begin position="91"/>
        <end position="109"/>
    </location>
</feature>
<evidence type="ECO:0000256" key="4">
    <source>
        <dbReference type="ARBA" id="ARBA00022692"/>
    </source>
</evidence>
<evidence type="ECO:0000256" key="7">
    <source>
        <dbReference type="ARBA" id="ARBA00023136"/>
    </source>
</evidence>
<evidence type="ECO:0000256" key="5">
    <source>
        <dbReference type="ARBA" id="ARBA00022725"/>
    </source>
</evidence>
<keyword evidence="4 10" id="KW-0812">Transmembrane</keyword>
<sequence>MSFRLSIKGSVHFSLLFTRFDMLTDKFLRLQSIFFRLLGLELLDELDDESHRYPRRSIYCILSVASFLPLTIAFGLQNIQNVDKLTDSLCSVLVDLLALCKIAFFLWLYKDFRFLIQQFHKMLQRENQWLVGDRIISIENNRDQFISALYSYCFVTAGLSACLMSPLSMLVSYHRTGQLQPDLPFPSLYPWKNNNIFNYSLSYLWNVSAALGVALPTVCVDTLFCSLSHNLCALFRIAREKMMHFKARSPKETRENLAHIFKLYEECLELGCSLNGYFRPLIFAQFVAASLHLCVLCYQLSAHLLEPAMLFYFAFTAAIIGQVSIYCICGSSVNTESQLFCQAIYESNWLHLLQENSQLVRSLKIAMMRSRRGCPIDGYFFVANRETLVMIVRSAISYVTLLRSLA</sequence>
<comment type="similarity">
    <text evidence="10">Belongs to the insect chemoreceptor superfamily. Heteromeric odorant receptor channel (TC 1.A.69) family.</text>
</comment>
<feature type="transmembrane region" description="Helical" evidence="10">
    <location>
        <begin position="308"/>
        <end position="329"/>
    </location>
</feature>
<evidence type="ECO:0000256" key="6">
    <source>
        <dbReference type="ARBA" id="ARBA00022989"/>
    </source>
</evidence>
<reference evidence="12" key="1">
    <citation type="submission" date="2025-08" db="UniProtKB">
        <authorList>
            <consortium name="RefSeq"/>
        </authorList>
    </citation>
    <scope>IDENTIFICATION</scope>
</reference>
<keyword evidence="11" id="KW-1185">Reference proteome</keyword>
<feature type="transmembrane region" description="Helical" evidence="10">
    <location>
        <begin position="281"/>
        <end position="302"/>
    </location>
</feature>
<feature type="transmembrane region" description="Helical" evidence="10">
    <location>
        <begin position="209"/>
        <end position="238"/>
    </location>
</feature>
<evidence type="ECO:0000256" key="10">
    <source>
        <dbReference type="RuleBase" id="RU351113"/>
    </source>
</evidence>
<keyword evidence="2" id="KW-1003">Cell membrane</keyword>
<name>A0AB40DFN3_DROSZ</name>
<evidence type="ECO:0000256" key="2">
    <source>
        <dbReference type="ARBA" id="ARBA00022475"/>
    </source>
</evidence>
<evidence type="ECO:0000256" key="9">
    <source>
        <dbReference type="ARBA" id="ARBA00023224"/>
    </source>
</evidence>
<dbReference type="GO" id="GO:0004984">
    <property type="term" value="F:olfactory receptor activity"/>
    <property type="evidence" value="ECO:0007669"/>
    <property type="project" value="InterPro"/>
</dbReference>
<dbReference type="GO" id="GO:0005549">
    <property type="term" value="F:odorant binding"/>
    <property type="evidence" value="ECO:0007669"/>
    <property type="project" value="InterPro"/>
</dbReference>
<keyword evidence="8 10" id="KW-0675">Receptor</keyword>
<dbReference type="PANTHER" id="PTHR21137">
    <property type="entry name" value="ODORANT RECEPTOR"/>
    <property type="match status" value="1"/>
</dbReference>
<gene>
    <name evidence="12" type="primary">Or98b</name>
</gene>
<dbReference type="InterPro" id="IPR004117">
    <property type="entry name" value="7tm6_olfct_rcpt"/>
</dbReference>
<dbReference type="RefSeq" id="XP_065722929.2">
    <property type="nucleotide sequence ID" value="XM_065866857.2"/>
</dbReference>
<evidence type="ECO:0000256" key="1">
    <source>
        <dbReference type="ARBA" id="ARBA00004651"/>
    </source>
</evidence>
<feature type="transmembrane region" description="Helical" evidence="10">
    <location>
        <begin position="58"/>
        <end position="79"/>
    </location>
</feature>
<keyword evidence="7 10" id="KW-0472">Membrane</keyword>
<organism evidence="11 12">
    <name type="scientific">Drosophila suzukii</name>
    <name type="common">Spotted-wing drosophila fruit fly</name>
    <dbReference type="NCBI Taxonomy" id="28584"/>
    <lineage>
        <taxon>Eukaryota</taxon>
        <taxon>Metazoa</taxon>
        <taxon>Ecdysozoa</taxon>
        <taxon>Arthropoda</taxon>
        <taxon>Hexapoda</taxon>
        <taxon>Insecta</taxon>
        <taxon>Pterygota</taxon>
        <taxon>Neoptera</taxon>
        <taxon>Endopterygota</taxon>
        <taxon>Diptera</taxon>
        <taxon>Brachycera</taxon>
        <taxon>Muscomorpha</taxon>
        <taxon>Ephydroidea</taxon>
        <taxon>Drosophilidae</taxon>
        <taxon>Drosophila</taxon>
        <taxon>Sophophora</taxon>
    </lineage>
</organism>
<evidence type="ECO:0000313" key="11">
    <source>
        <dbReference type="Proteomes" id="UP001652628"/>
    </source>
</evidence>
<proteinExistence type="inferred from homology"/>
<evidence type="ECO:0000256" key="3">
    <source>
        <dbReference type="ARBA" id="ARBA00022606"/>
    </source>
</evidence>
<dbReference type="GO" id="GO:0005886">
    <property type="term" value="C:plasma membrane"/>
    <property type="evidence" value="ECO:0007669"/>
    <property type="project" value="UniProtKB-SubCell"/>
</dbReference>
<dbReference type="GeneID" id="108014793"/>
<dbReference type="Proteomes" id="UP001652628">
    <property type="component" value="Chromosome 3"/>
</dbReference>
<dbReference type="GO" id="GO:0007165">
    <property type="term" value="P:signal transduction"/>
    <property type="evidence" value="ECO:0007669"/>
    <property type="project" value="UniProtKB-KW"/>
</dbReference>
<keyword evidence="3 10" id="KW-0716">Sensory transduction</keyword>
<dbReference type="PANTHER" id="PTHR21137:SF43">
    <property type="entry name" value="ODORANT RECEPTOR 47A-RELATED"/>
    <property type="match status" value="1"/>
</dbReference>
<feature type="transmembrane region" description="Helical" evidence="10">
    <location>
        <begin position="149"/>
        <end position="173"/>
    </location>
</feature>
<dbReference type="Pfam" id="PF02949">
    <property type="entry name" value="7tm_6"/>
    <property type="match status" value="1"/>
</dbReference>
<evidence type="ECO:0000313" key="12">
    <source>
        <dbReference type="RefSeq" id="XP_065722929.2"/>
    </source>
</evidence>
<keyword evidence="5 10" id="KW-0552">Olfaction</keyword>
<dbReference type="AlphaFoldDB" id="A0AB40DFN3"/>
<protein>
    <recommendedName>
        <fullName evidence="10">Odorant receptor</fullName>
    </recommendedName>
</protein>
<evidence type="ECO:0000256" key="8">
    <source>
        <dbReference type="ARBA" id="ARBA00023170"/>
    </source>
</evidence>
<comment type="subcellular location">
    <subcellularLocation>
        <location evidence="1 10">Cell membrane</location>
        <topology evidence="1 10">Multi-pass membrane protein</topology>
    </subcellularLocation>
</comment>
<keyword evidence="6 10" id="KW-1133">Transmembrane helix</keyword>
<comment type="caution">
    <text evidence="10">Lacks conserved residue(s) required for the propagation of feature annotation.</text>
</comment>